<feature type="region of interest" description="Disordered" evidence="1">
    <location>
        <begin position="1"/>
        <end position="55"/>
    </location>
</feature>
<dbReference type="OrthoDB" id="3509066at2759"/>
<gene>
    <name evidence="2" type="ORF">RAG0_10045</name>
</gene>
<dbReference type="Proteomes" id="UP000178912">
    <property type="component" value="Unassembled WGS sequence"/>
</dbReference>
<dbReference type="AlphaFoldDB" id="A0A1E1L105"/>
<feature type="compositionally biased region" description="Acidic residues" evidence="1">
    <location>
        <begin position="394"/>
        <end position="420"/>
    </location>
</feature>
<evidence type="ECO:0000256" key="1">
    <source>
        <dbReference type="SAM" id="MobiDB-lite"/>
    </source>
</evidence>
<proteinExistence type="predicted"/>
<name>A0A1E1L105_9HELO</name>
<reference evidence="3" key="1">
    <citation type="submission" date="2016-03" db="EMBL/GenBank/DDBJ databases">
        <authorList>
            <person name="Guldener U."/>
        </authorList>
    </citation>
    <scope>NUCLEOTIDE SEQUENCE [LARGE SCALE GENOMIC DNA]</scope>
    <source>
        <strain evidence="3">04CH-RAC-A.6.1</strain>
    </source>
</reference>
<protein>
    <submittedName>
        <fullName evidence="2">Uncharacterized protein</fullName>
    </submittedName>
</protein>
<evidence type="ECO:0000313" key="3">
    <source>
        <dbReference type="Proteomes" id="UP000178912"/>
    </source>
</evidence>
<feature type="compositionally biased region" description="Acidic residues" evidence="1">
    <location>
        <begin position="39"/>
        <end position="55"/>
    </location>
</feature>
<accession>A0A1E1L105</accession>
<keyword evidence="3" id="KW-1185">Reference proteome</keyword>
<feature type="region of interest" description="Disordered" evidence="1">
    <location>
        <begin position="390"/>
        <end position="420"/>
    </location>
</feature>
<organism evidence="2 3">
    <name type="scientific">Rhynchosporium agropyri</name>
    <dbReference type="NCBI Taxonomy" id="914238"/>
    <lineage>
        <taxon>Eukaryota</taxon>
        <taxon>Fungi</taxon>
        <taxon>Dikarya</taxon>
        <taxon>Ascomycota</taxon>
        <taxon>Pezizomycotina</taxon>
        <taxon>Leotiomycetes</taxon>
        <taxon>Helotiales</taxon>
        <taxon>Ploettnerulaceae</taxon>
        <taxon>Rhynchosporium</taxon>
    </lineage>
</organism>
<sequence>MDATTPIRNSSVRLYVDSSPTSTSEFRTPDAPPSPSLSDIEDSFEEESPESVEEYIPENHESSMCCLCDAYGPFTYGNYGFEWLCDKCDHERCDDCTLYDEDNHSMLSGCSDEHDYDGERRYRCHDDEADEAIAKVADPNIPHSYIHEDGVDDLDFFEVAFDEFKKETRTGRQVLAPELKYQIAFEVLMPEPRFIRAIWSHSTKSLTYRAHSPANMMPFILKAFGGFLRARALRFLDPAPDLGCPSYPWFQYNSDTLFIDYRRCGSRDVDAQEYVDAIKLAAKKLHVHVSAGKPVVARLRVSWCQNHENPHEILGVFRNIAGIESINLDAHDHYHNWEDASTQYQHRNQWDPARMQKMVNNGDLVGTPPYPFTVRLFKCDGTEFIYFDKPLREEWEENDSSDDGDEDEEDGSDNGDDDDN</sequence>
<dbReference type="EMBL" id="FJUX01000060">
    <property type="protein sequence ID" value="CZT03200.1"/>
    <property type="molecule type" value="Genomic_DNA"/>
</dbReference>
<evidence type="ECO:0000313" key="2">
    <source>
        <dbReference type="EMBL" id="CZT03200.1"/>
    </source>
</evidence>
<feature type="compositionally biased region" description="Polar residues" evidence="1">
    <location>
        <begin position="1"/>
        <end position="26"/>
    </location>
</feature>